<reference evidence="1" key="2">
    <citation type="submission" date="2023-01" db="EMBL/GenBank/DDBJ databases">
        <title>Draft genome sequence of Maritalea porphyrae strain NBRC 107169.</title>
        <authorList>
            <person name="Sun Q."/>
            <person name="Mori K."/>
        </authorList>
    </citation>
    <scope>NUCLEOTIDE SEQUENCE</scope>
    <source>
        <strain evidence="1">NBRC 107169</strain>
    </source>
</reference>
<reference evidence="1" key="1">
    <citation type="journal article" date="2014" name="Int. J. Syst. Evol. Microbiol.">
        <title>Complete genome of a new Firmicutes species belonging to the dominant human colonic microbiota ('Ruminococcus bicirculans') reveals two chromosomes and a selective capacity to utilize plant glucans.</title>
        <authorList>
            <consortium name="NISC Comparative Sequencing Program"/>
            <person name="Wegmann U."/>
            <person name="Louis P."/>
            <person name="Goesmann A."/>
            <person name="Henrissat B."/>
            <person name="Duncan S.H."/>
            <person name="Flint H.J."/>
        </authorList>
    </citation>
    <scope>NUCLEOTIDE SEQUENCE</scope>
    <source>
        <strain evidence="1">NBRC 107169</strain>
    </source>
</reference>
<name>A0ABQ5UVN8_9HYPH</name>
<evidence type="ECO:0000313" key="1">
    <source>
        <dbReference type="EMBL" id="GLQ18954.1"/>
    </source>
</evidence>
<comment type="caution">
    <text evidence="1">The sequence shown here is derived from an EMBL/GenBank/DDBJ whole genome shotgun (WGS) entry which is preliminary data.</text>
</comment>
<accession>A0ABQ5UVN8</accession>
<keyword evidence="2" id="KW-1185">Reference proteome</keyword>
<protein>
    <submittedName>
        <fullName evidence="1">Uncharacterized protein</fullName>
    </submittedName>
</protein>
<proteinExistence type="predicted"/>
<organism evidence="1 2">
    <name type="scientific">Maritalea porphyrae</name>
    <dbReference type="NCBI Taxonomy" id="880732"/>
    <lineage>
        <taxon>Bacteria</taxon>
        <taxon>Pseudomonadati</taxon>
        <taxon>Pseudomonadota</taxon>
        <taxon>Alphaproteobacteria</taxon>
        <taxon>Hyphomicrobiales</taxon>
        <taxon>Devosiaceae</taxon>
        <taxon>Maritalea</taxon>
    </lineage>
</organism>
<dbReference type="RefSeq" id="WP_284366090.1">
    <property type="nucleotide sequence ID" value="NZ_BSNI01000002.1"/>
</dbReference>
<dbReference type="Proteomes" id="UP001161405">
    <property type="component" value="Unassembled WGS sequence"/>
</dbReference>
<dbReference type="EMBL" id="BSNI01000002">
    <property type="protein sequence ID" value="GLQ18954.1"/>
    <property type="molecule type" value="Genomic_DNA"/>
</dbReference>
<evidence type="ECO:0000313" key="2">
    <source>
        <dbReference type="Proteomes" id="UP001161405"/>
    </source>
</evidence>
<gene>
    <name evidence="1" type="ORF">GCM10007879_32030</name>
</gene>
<sequence>MAKSGFFRNVMDAIVTSRSKHAEREVARFVETHGYRNLLNEERSRNSF</sequence>